<evidence type="ECO:0000313" key="2">
    <source>
        <dbReference type="EMBL" id="SEK26957.1"/>
    </source>
</evidence>
<keyword evidence="1" id="KW-1133">Transmembrane helix</keyword>
<dbReference type="EMBL" id="FOAT01000001">
    <property type="protein sequence ID" value="SEK26957.1"/>
    <property type="molecule type" value="Genomic_DNA"/>
</dbReference>
<name>A0A1H7FP17_RUMAL</name>
<dbReference type="OrthoDB" id="9824976at2"/>
<feature type="transmembrane region" description="Helical" evidence="1">
    <location>
        <begin position="57"/>
        <end position="75"/>
    </location>
</feature>
<dbReference type="RefSeq" id="WP_074828705.1">
    <property type="nucleotide sequence ID" value="NZ_FOAT01000001.1"/>
</dbReference>
<feature type="transmembrane region" description="Helical" evidence="1">
    <location>
        <begin position="124"/>
        <end position="147"/>
    </location>
</feature>
<organism evidence="2 3">
    <name type="scientific">Ruminococcus albus</name>
    <dbReference type="NCBI Taxonomy" id="1264"/>
    <lineage>
        <taxon>Bacteria</taxon>
        <taxon>Bacillati</taxon>
        <taxon>Bacillota</taxon>
        <taxon>Clostridia</taxon>
        <taxon>Eubacteriales</taxon>
        <taxon>Oscillospiraceae</taxon>
        <taxon>Ruminococcus</taxon>
    </lineage>
</organism>
<keyword evidence="1" id="KW-0472">Membrane</keyword>
<dbReference type="AlphaFoldDB" id="A0A1H7FP17"/>
<reference evidence="2 3" key="1">
    <citation type="submission" date="2016-10" db="EMBL/GenBank/DDBJ databases">
        <authorList>
            <person name="de Groot N.N."/>
        </authorList>
    </citation>
    <scope>NUCLEOTIDE SEQUENCE [LARGE SCALE GENOMIC DNA]</scope>
    <source>
        <strain evidence="2 3">KH2T6</strain>
    </source>
</reference>
<evidence type="ECO:0000256" key="1">
    <source>
        <dbReference type="SAM" id="Phobius"/>
    </source>
</evidence>
<evidence type="ECO:0000313" key="3">
    <source>
        <dbReference type="Proteomes" id="UP000186015"/>
    </source>
</evidence>
<proteinExistence type="predicted"/>
<keyword evidence="1" id="KW-0812">Transmembrane</keyword>
<accession>A0A1H7FP17</accession>
<feature type="transmembrane region" description="Helical" evidence="1">
    <location>
        <begin position="25"/>
        <end position="45"/>
    </location>
</feature>
<gene>
    <name evidence="2" type="ORF">SAMN05216469_101320</name>
</gene>
<dbReference type="Proteomes" id="UP000186015">
    <property type="component" value="Unassembled WGS sequence"/>
</dbReference>
<sequence length="171" mass="18755">MTFIGVSAAVYLIAAVLLRKVSKDAIACGICIFLPVIVTTVMITSSRTPSMRGVGKAGGLFAVLIFMFASVPTYLSVTCIRELIAEGGSASRKAIIWRIIGVVTCVPLSIFINRKIAKPFTYYLHHTTILTYILLAVTFAVGVFLIIKGHQHKRYISNLIKMKEMNENGKE</sequence>
<feature type="transmembrane region" description="Helical" evidence="1">
    <location>
        <begin position="95"/>
        <end position="112"/>
    </location>
</feature>
<protein>
    <submittedName>
        <fullName evidence="2">Uncharacterized protein</fullName>
    </submittedName>
</protein>